<comment type="caution">
    <text evidence="1">The sequence shown here is derived from an EMBL/GenBank/DDBJ whole genome shotgun (WGS) entry which is preliminary data.</text>
</comment>
<protein>
    <submittedName>
        <fullName evidence="1">Uncharacterized protein</fullName>
    </submittedName>
</protein>
<dbReference type="OrthoDB" id="4742419at2"/>
<gene>
    <name evidence="1" type="ORF">BST12_24975</name>
</gene>
<dbReference type="Proteomes" id="UP000192284">
    <property type="component" value="Unassembled WGS sequence"/>
</dbReference>
<evidence type="ECO:0000313" key="2">
    <source>
        <dbReference type="Proteomes" id="UP000192284"/>
    </source>
</evidence>
<evidence type="ECO:0000313" key="1">
    <source>
        <dbReference type="EMBL" id="ORA12433.1"/>
    </source>
</evidence>
<dbReference type="RefSeq" id="WP_083115916.1">
    <property type="nucleotide sequence ID" value="NZ_JACKTS010000053.1"/>
</dbReference>
<accession>A0A1W9ZD84</accession>
<dbReference type="AlphaFoldDB" id="A0A1W9ZD84"/>
<dbReference type="EMBL" id="MVHE01000072">
    <property type="protein sequence ID" value="ORA12433.1"/>
    <property type="molecule type" value="Genomic_DNA"/>
</dbReference>
<name>A0A1W9ZD84_MYCAN</name>
<sequence>MGLRWPTFSNIPAQLREQLDAEGFIFIADKVGVTKRFSGHVPGVYSAAGVSRYRGAFAFTGRPHRLNYKRKVPDEVLTRLPTTKLALPVDPVFVCRAAGVRPKSAS</sequence>
<organism evidence="1 2">
    <name type="scientific">Mycobacterium angelicum</name>
    <dbReference type="NCBI Taxonomy" id="470074"/>
    <lineage>
        <taxon>Bacteria</taxon>
        <taxon>Bacillati</taxon>
        <taxon>Actinomycetota</taxon>
        <taxon>Actinomycetes</taxon>
        <taxon>Mycobacteriales</taxon>
        <taxon>Mycobacteriaceae</taxon>
        <taxon>Mycobacterium</taxon>
    </lineage>
</organism>
<reference evidence="1 2" key="1">
    <citation type="submission" date="2017-02" db="EMBL/GenBank/DDBJ databases">
        <title>The new phylogeny of genus Mycobacterium.</title>
        <authorList>
            <person name="Tortoli E."/>
            <person name="Trovato A."/>
            <person name="Cirillo D.M."/>
        </authorList>
    </citation>
    <scope>NUCLEOTIDE SEQUENCE [LARGE SCALE GENOMIC DNA]</scope>
    <source>
        <strain evidence="1 2">DSM 45057</strain>
    </source>
</reference>
<proteinExistence type="predicted"/>
<keyword evidence="2" id="KW-1185">Reference proteome</keyword>